<dbReference type="InterPro" id="IPR011611">
    <property type="entry name" value="PfkB_dom"/>
</dbReference>
<organism evidence="4 5">
    <name type="scientific">Candidatus Taylorbacteria bacterium RIFCSPHIGHO2_02_FULL_45_35</name>
    <dbReference type="NCBI Taxonomy" id="1802311"/>
    <lineage>
        <taxon>Bacteria</taxon>
        <taxon>Candidatus Tayloriibacteriota</taxon>
    </lineage>
</organism>
<proteinExistence type="predicted"/>
<dbReference type="SUPFAM" id="SSF53613">
    <property type="entry name" value="Ribokinase-like"/>
    <property type="match status" value="1"/>
</dbReference>
<dbReference type="GO" id="GO:0033785">
    <property type="term" value="F:heptose 7-phosphate kinase activity"/>
    <property type="evidence" value="ECO:0007669"/>
    <property type="project" value="TreeGrafter"/>
</dbReference>
<sequence>MPRIRCKKILVVGDLIADAHHFAKHGGISTETGSVLGIHEKTELTWGGAGLLVRNLFALQAQVTFVSLLGNDEYASKIDEFTHKNLHKVFFKEPSRHTIVKERFLIDEKKVLRMNRGDSSPISKKTAAAVLQFVKKNIKSFDLILIADYRHGLMTEALAKNLIEEVHRVKKPIYIDSQVVRDVSNHNWYVGADVFCLNQKEAKSVDITFDEKDLEKSLGHLQKILNAENIIVKLGEAGSASLLGKIFMETPAAKVAARDPVGAGDAFFAALAVSSPPSKKALVFANRWAGLSTTILGTEPPTLSDLKKLKPQK</sequence>
<gene>
    <name evidence="4" type="ORF">A3D56_00540</name>
</gene>
<evidence type="ECO:0000256" key="1">
    <source>
        <dbReference type="ARBA" id="ARBA00022679"/>
    </source>
</evidence>
<comment type="caution">
    <text evidence="4">The sequence shown here is derived from an EMBL/GenBank/DDBJ whole genome shotgun (WGS) entry which is preliminary data.</text>
</comment>
<evidence type="ECO:0000313" key="4">
    <source>
        <dbReference type="EMBL" id="OHA27669.1"/>
    </source>
</evidence>
<reference evidence="4 5" key="1">
    <citation type="journal article" date="2016" name="Nat. Commun.">
        <title>Thousands of microbial genomes shed light on interconnected biogeochemical processes in an aquifer system.</title>
        <authorList>
            <person name="Anantharaman K."/>
            <person name="Brown C.T."/>
            <person name="Hug L.A."/>
            <person name="Sharon I."/>
            <person name="Castelle C.J."/>
            <person name="Probst A.J."/>
            <person name="Thomas B.C."/>
            <person name="Singh A."/>
            <person name="Wilkins M.J."/>
            <person name="Karaoz U."/>
            <person name="Brodie E.L."/>
            <person name="Williams K.H."/>
            <person name="Hubbard S.S."/>
            <person name="Banfield J.F."/>
        </authorList>
    </citation>
    <scope>NUCLEOTIDE SEQUENCE [LARGE SCALE GENOMIC DNA]</scope>
</reference>
<dbReference type="PROSITE" id="PS00584">
    <property type="entry name" value="PFKB_KINASES_2"/>
    <property type="match status" value="1"/>
</dbReference>
<dbReference type="Proteomes" id="UP000177943">
    <property type="component" value="Unassembled WGS sequence"/>
</dbReference>
<dbReference type="InterPro" id="IPR029056">
    <property type="entry name" value="Ribokinase-like"/>
</dbReference>
<name>A0A1G2MWV2_9BACT</name>
<dbReference type="GO" id="GO:0033786">
    <property type="term" value="F:heptose-1-phosphate adenylyltransferase activity"/>
    <property type="evidence" value="ECO:0007669"/>
    <property type="project" value="TreeGrafter"/>
</dbReference>
<dbReference type="Gene3D" id="3.40.1190.20">
    <property type="match status" value="1"/>
</dbReference>
<accession>A0A1G2MWV2</accession>
<dbReference type="GO" id="GO:0005829">
    <property type="term" value="C:cytosol"/>
    <property type="evidence" value="ECO:0007669"/>
    <property type="project" value="TreeGrafter"/>
</dbReference>
<evidence type="ECO:0000259" key="3">
    <source>
        <dbReference type="Pfam" id="PF00294"/>
    </source>
</evidence>
<feature type="domain" description="Carbohydrate kinase PfkB" evidence="3">
    <location>
        <begin position="8"/>
        <end position="300"/>
    </location>
</feature>
<keyword evidence="1" id="KW-0808">Transferase</keyword>
<dbReference type="AlphaFoldDB" id="A0A1G2MWV2"/>
<evidence type="ECO:0000313" key="5">
    <source>
        <dbReference type="Proteomes" id="UP000177943"/>
    </source>
</evidence>
<dbReference type="InterPro" id="IPR002173">
    <property type="entry name" value="Carboh/pur_kinase_PfkB_CS"/>
</dbReference>
<evidence type="ECO:0000256" key="2">
    <source>
        <dbReference type="ARBA" id="ARBA00022777"/>
    </source>
</evidence>
<keyword evidence="2" id="KW-0418">Kinase</keyword>
<dbReference type="PANTHER" id="PTHR46969:SF1">
    <property type="entry name" value="BIFUNCTIONAL PROTEIN HLDE"/>
    <property type="match status" value="1"/>
</dbReference>
<dbReference type="Pfam" id="PF00294">
    <property type="entry name" value="PfkB"/>
    <property type="match status" value="1"/>
</dbReference>
<dbReference type="EMBL" id="MHRP01000007">
    <property type="protein sequence ID" value="OHA27669.1"/>
    <property type="molecule type" value="Genomic_DNA"/>
</dbReference>
<dbReference type="PANTHER" id="PTHR46969">
    <property type="entry name" value="BIFUNCTIONAL PROTEIN HLDE"/>
    <property type="match status" value="1"/>
</dbReference>
<protein>
    <recommendedName>
        <fullName evidence="3">Carbohydrate kinase PfkB domain-containing protein</fullName>
    </recommendedName>
</protein>